<gene>
    <name evidence="1" type="ORF">I5L03_09280</name>
</gene>
<comment type="caution">
    <text evidence="1">The sequence shown here is derived from an EMBL/GenBank/DDBJ whole genome shotgun (WGS) entry which is preliminary data.</text>
</comment>
<keyword evidence="2" id="KW-1185">Reference proteome</keyword>
<evidence type="ECO:0000313" key="2">
    <source>
        <dbReference type="Proteomes" id="UP000602442"/>
    </source>
</evidence>
<proteinExistence type="predicted"/>
<organism evidence="1 2">
    <name type="scientific">Aurantiacibacter sediminis</name>
    <dbReference type="NCBI Taxonomy" id="2793064"/>
    <lineage>
        <taxon>Bacteria</taxon>
        <taxon>Pseudomonadati</taxon>
        <taxon>Pseudomonadota</taxon>
        <taxon>Alphaproteobacteria</taxon>
        <taxon>Sphingomonadales</taxon>
        <taxon>Erythrobacteraceae</taxon>
        <taxon>Aurantiacibacter</taxon>
    </lineage>
</organism>
<accession>A0ABS0N496</accession>
<name>A0ABS0N496_9SPHN</name>
<evidence type="ECO:0008006" key="3">
    <source>
        <dbReference type="Google" id="ProtNLM"/>
    </source>
</evidence>
<reference evidence="1 2" key="1">
    <citation type="submission" date="2020-11" db="EMBL/GenBank/DDBJ databases">
        <title>Erythrobacter sediminis sp. nov., a marine bacterium from a tidal flat of Garorim Bay.</title>
        <authorList>
            <person name="Kim D."/>
            <person name="Yoo Y."/>
            <person name="Kim J.-J."/>
        </authorList>
    </citation>
    <scope>NUCLEOTIDE SEQUENCE [LARGE SCALE GENOMIC DNA]</scope>
    <source>
        <strain evidence="1 2">JGD-13</strain>
    </source>
</reference>
<dbReference type="RefSeq" id="WP_197921455.1">
    <property type="nucleotide sequence ID" value="NZ_CAWPTA010000007.1"/>
</dbReference>
<dbReference type="EMBL" id="JAEANY010000002">
    <property type="protein sequence ID" value="MBH5322778.1"/>
    <property type="molecule type" value="Genomic_DNA"/>
</dbReference>
<protein>
    <recommendedName>
        <fullName evidence="3">Lipoprotein</fullName>
    </recommendedName>
</protein>
<evidence type="ECO:0000313" key="1">
    <source>
        <dbReference type="EMBL" id="MBH5322778.1"/>
    </source>
</evidence>
<dbReference type="Proteomes" id="UP000602442">
    <property type="component" value="Unassembled WGS sequence"/>
</dbReference>
<dbReference type="PROSITE" id="PS51257">
    <property type="entry name" value="PROKAR_LIPOPROTEIN"/>
    <property type="match status" value="1"/>
</dbReference>
<sequence>MIRFALACATFLLAGCSETEDQSAGTPVACAIGGAPNFADDCTMERADREGERLVIVRHPDGVFRRFEIGVPERGLITADGVEQAAVERRDGFVEVRVGADRYRLPISD</sequence>